<proteinExistence type="predicted"/>
<accession>A0A2M9HKD1</accession>
<name>A0A2M9HKD1_9BIFI</name>
<dbReference type="Proteomes" id="UP000229239">
    <property type="component" value="Unassembled WGS sequence"/>
</dbReference>
<dbReference type="EMBL" id="PEBJ01000002">
    <property type="protein sequence ID" value="PJM77272.1"/>
    <property type="molecule type" value="Genomic_DNA"/>
</dbReference>
<dbReference type="Pfam" id="PF16161">
    <property type="entry name" value="DUF4867"/>
    <property type="match status" value="1"/>
</dbReference>
<evidence type="ECO:0000313" key="1">
    <source>
        <dbReference type="EMBL" id="PJM77272.1"/>
    </source>
</evidence>
<evidence type="ECO:0000313" key="2">
    <source>
        <dbReference type="Proteomes" id="UP000229239"/>
    </source>
</evidence>
<reference evidence="2" key="1">
    <citation type="submission" date="2017-10" db="EMBL/GenBank/DDBJ databases">
        <title>Draft genome sequences of strains TRE 1, TRE 9, TRE H and TRI 7, isolated from tamarins, belonging to four potential novel Bifidobacterium species.</title>
        <authorList>
            <person name="Mattarelli P."/>
            <person name="Modesto M."/>
            <person name="Puglisi E."/>
            <person name="Morelli L."/>
            <person name="Bonetti A."/>
            <person name="Spezio C."/>
            <person name="Sandri C."/>
        </authorList>
    </citation>
    <scope>NUCLEOTIDE SEQUENCE [LARGE SCALE GENOMIC DNA]</scope>
    <source>
        <strain evidence="2">TREH</strain>
    </source>
</reference>
<dbReference type="OrthoDB" id="358393at2"/>
<gene>
    <name evidence="1" type="ORF">CSQ86_05155</name>
</gene>
<dbReference type="InterPro" id="IPR032358">
    <property type="entry name" value="DUF4867"/>
</dbReference>
<dbReference type="AlphaFoldDB" id="A0A2M9HKD1"/>
<dbReference type="RefSeq" id="WP_100494033.1">
    <property type="nucleotide sequence ID" value="NZ_PEBJ01000002.1"/>
</dbReference>
<comment type="caution">
    <text evidence="1">The sequence shown here is derived from an EMBL/GenBank/DDBJ whole genome shotgun (WGS) entry which is preliminary data.</text>
</comment>
<keyword evidence="2" id="KW-1185">Reference proteome</keyword>
<organism evidence="1 2">
    <name type="scientific">Bifidobacterium felsineum</name>
    <dbReference type="NCBI Taxonomy" id="2045440"/>
    <lineage>
        <taxon>Bacteria</taxon>
        <taxon>Bacillati</taxon>
        <taxon>Actinomycetota</taxon>
        <taxon>Actinomycetes</taxon>
        <taxon>Bifidobacteriales</taxon>
        <taxon>Bifidobacteriaceae</taxon>
        <taxon>Bifidobacterium</taxon>
    </lineage>
</organism>
<protein>
    <submittedName>
        <fullName evidence="1">DUF4867 domain-containing protein</fullName>
    </submittedName>
</protein>
<sequence length="212" mass="23547">MKLYSIHDPEFASYGMPLPGGYDFSRFISILNAITEAPSDKVIYVPDDKRLSSAIPGLDLRDRLFGGLDIQVGYCNGSNTKLNCLECHRGLEVLVAADDVILLLAHKSEMVDNRLNTDAVKAFYVPKGEAVLYYETTMHYAPCRVDGPFRTAIILFKGTNTEKPRITEKNSEDQILFARNKWLIAHPDAPEVNDGAVIGLDGKNLDVLIDLD</sequence>